<feature type="compositionally biased region" description="Low complexity" evidence="5">
    <location>
        <begin position="645"/>
        <end position="655"/>
    </location>
</feature>
<feature type="compositionally biased region" description="Low complexity" evidence="5">
    <location>
        <begin position="151"/>
        <end position="175"/>
    </location>
</feature>
<feature type="compositionally biased region" description="Basic residues" evidence="5">
    <location>
        <begin position="611"/>
        <end position="626"/>
    </location>
</feature>
<evidence type="ECO:0000313" key="7">
    <source>
        <dbReference type="Proteomes" id="UP001189429"/>
    </source>
</evidence>
<feature type="region of interest" description="Disordered" evidence="5">
    <location>
        <begin position="513"/>
        <end position="584"/>
    </location>
</feature>
<dbReference type="Proteomes" id="UP001189429">
    <property type="component" value="Unassembled WGS sequence"/>
</dbReference>
<feature type="region of interest" description="Disordered" evidence="5">
    <location>
        <begin position="607"/>
        <end position="694"/>
    </location>
</feature>
<comment type="caution">
    <text evidence="6">The sequence shown here is derived from an EMBL/GenBank/DDBJ whole genome shotgun (WGS) entry which is preliminary data.</text>
</comment>
<feature type="compositionally biased region" description="Basic and acidic residues" evidence="5">
    <location>
        <begin position="9"/>
        <end position="32"/>
    </location>
</feature>
<dbReference type="EMBL" id="CAUYUJ010015603">
    <property type="protein sequence ID" value="CAK0856098.1"/>
    <property type="molecule type" value="Genomic_DNA"/>
</dbReference>
<gene>
    <name evidence="6" type="ORF">PCOR1329_LOCUS46560</name>
</gene>
<keyword evidence="1" id="KW-0343">GTPase activation</keyword>
<feature type="compositionally biased region" description="Gly residues" evidence="5">
    <location>
        <begin position="559"/>
        <end position="572"/>
    </location>
</feature>
<dbReference type="InterPro" id="IPR032675">
    <property type="entry name" value="LRR_dom_sf"/>
</dbReference>
<name>A0ABN9UA00_9DINO</name>
<keyword evidence="7" id="KW-1185">Reference proteome</keyword>
<evidence type="ECO:0000256" key="5">
    <source>
        <dbReference type="SAM" id="MobiDB-lite"/>
    </source>
</evidence>
<feature type="region of interest" description="Disordered" evidence="5">
    <location>
        <begin position="96"/>
        <end position="185"/>
    </location>
</feature>
<evidence type="ECO:0000256" key="1">
    <source>
        <dbReference type="ARBA" id="ARBA00022468"/>
    </source>
</evidence>
<proteinExistence type="predicted"/>
<protein>
    <submittedName>
        <fullName evidence="6">Uncharacterized protein</fullName>
    </submittedName>
</protein>
<reference evidence="6" key="1">
    <citation type="submission" date="2023-10" db="EMBL/GenBank/DDBJ databases">
        <authorList>
            <person name="Chen Y."/>
            <person name="Shah S."/>
            <person name="Dougan E. K."/>
            <person name="Thang M."/>
            <person name="Chan C."/>
        </authorList>
    </citation>
    <scope>NUCLEOTIDE SEQUENCE [LARGE SCALE GENOMIC DNA]</scope>
</reference>
<accession>A0ABN9UA00</accession>
<evidence type="ECO:0000256" key="3">
    <source>
        <dbReference type="ARBA" id="ARBA00022737"/>
    </source>
</evidence>
<dbReference type="SUPFAM" id="SSF52047">
    <property type="entry name" value="RNI-like"/>
    <property type="match status" value="1"/>
</dbReference>
<dbReference type="Gene3D" id="3.80.10.10">
    <property type="entry name" value="Ribonuclease Inhibitor"/>
    <property type="match status" value="1"/>
</dbReference>
<keyword evidence="4" id="KW-0175">Coiled coil</keyword>
<evidence type="ECO:0000313" key="6">
    <source>
        <dbReference type="EMBL" id="CAK0856098.1"/>
    </source>
</evidence>
<sequence>MAVAPWEQGRPEGRHEPARKRPEGESGDADRERLYELQLRVQYLEAAAREREEVLAREKERSARAHKKVKQLLGKLSERDEALAETRRALQHLLMAGAGGSRGGRSRGGAEAAPGGDAGACEDRAVAAAAEPPEAARAAAAAARPGRARQARGGAAPPCGAAAPPSAQAEAAEAPVLSGSSSVDANAAARERAEIVSQLERHLTQMRTHLEGSEKEARELEGRVRAKEAEWNGNSKASQPTEVVRAHWQALHDLRQQAQEKRGFAMDLCQKTRRLEEQISAQRELILDDAFCSVGVERGQESEGSVHENDEHLQRQKALRAFLDAAGAAGEALRARPALRAALKARPPRLTGEAAEQCRPEERTQMLSLFAAWAAVSGDSPCALHVSDLMLAAADADELRASLATCGAQLQEWHMARCPAESEAATRALCAGLATQPLRRLSLGYNCLGVAGSLALANVCGAWSASLEYLGLEMNGLGDQGCEEVARALERGSLPQLRHLELGWNELSASSRADARVAADLPRRGRSPGGGGRGAAAPGAAAGEARPGGQQPGLRRGHGAGARGPVGSGAQAGPGPLHEPRGVGAAARADGVGRGVRLCVRRRLAGPGVEHRRRPRRRGAPRRRLQRPGLAPRRGGVPGCPAGPLRAAGEQRAAGAGRGGRRGGLPRPRRHVSCSGPPRGTGHLGAAARRGRGV</sequence>
<feature type="compositionally biased region" description="Basic and acidic residues" evidence="5">
    <location>
        <begin position="513"/>
        <end position="523"/>
    </location>
</feature>
<keyword evidence="2" id="KW-0433">Leucine-rich repeat</keyword>
<dbReference type="InterPro" id="IPR027038">
    <property type="entry name" value="RanGap"/>
</dbReference>
<feature type="region of interest" description="Disordered" evidence="5">
    <location>
        <begin position="1"/>
        <end position="32"/>
    </location>
</feature>
<dbReference type="PANTHER" id="PTHR24113:SF12">
    <property type="entry name" value="RAN GTPASE-ACTIVATING PROTEIN 1"/>
    <property type="match status" value="1"/>
</dbReference>
<keyword evidence="3" id="KW-0677">Repeat</keyword>
<dbReference type="PANTHER" id="PTHR24113">
    <property type="entry name" value="RAN GTPASE-ACTIVATING PROTEIN 1"/>
    <property type="match status" value="1"/>
</dbReference>
<feature type="compositionally biased region" description="Low complexity" evidence="5">
    <location>
        <begin position="126"/>
        <end position="145"/>
    </location>
</feature>
<feature type="compositionally biased region" description="Low complexity" evidence="5">
    <location>
        <begin position="535"/>
        <end position="554"/>
    </location>
</feature>
<dbReference type="SMART" id="SM00368">
    <property type="entry name" value="LRR_RI"/>
    <property type="match status" value="2"/>
</dbReference>
<feature type="compositionally biased region" description="Gly residues" evidence="5">
    <location>
        <begin position="97"/>
        <end position="107"/>
    </location>
</feature>
<evidence type="ECO:0000256" key="2">
    <source>
        <dbReference type="ARBA" id="ARBA00022614"/>
    </source>
</evidence>
<organism evidence="6 7">
    <name type="scientific">Prorocentrum cordatum</name>
    <dbReference type="NCBI Taxonomy" id="2364126"/>
    <lineage>
        <taxon>Eukaryota</taxon>
        <taxon>Sar</taxon>
        <taxon>Alveolata</taxon>
        <taxon>Dinophyceae</taxon>
        <taxon>Prorocentrales</taxon>
        <taxon>Prorocentraceae</taxon>
        <taxon>Prorocentrum</taxon>
    </lineage>
</organism>
<feature type="coiled-coil region" evidence="4">
    <location>
        <begin position="196"/>
        <end position="230"/>
    </location>
</feature>
<evidence type="ECO:0000256" key="4">
    <source>
        <dbReference type="SAM" id="Coils"/>
    </source>
</evidence>